<feature type="domain" description="AP2/ERF" evidence="7">
    <location>
        <begin position="271"/>
        <end position="331"/>
    </location>
</feature>
<accession>A0AAW1R1E5</accession>
<comment type="caution">
    <text evidence="8">The sequence shown here is derived from an EMBL/GenBank/DDBJ whole genome shotgun (WGS) entry which is preliminary data.</text>
</comment>
<comment type="subcellular location">
    <subcellularLocation>
        <location evidence="1">Nucleus</location>
    </subcellularLocation>
</comment>
<dbReference type="SMART" id="SM00380">
    <property type="entry name" value="AP2"/>
    <property type="match status" value="3"/>
</dbReference>
<gene>
    <name evidence="8" type="ORF">WJX74_001333</name>
</gene>
<dbReference type="GO" id="GO:0003700">
    <property type="term" value="F:DNA-binding transcription factor activity"/>
    <property type="evidence" value="ECO:0007669"/>
    <property type="project" value="InterPro"/>
</dbReference>
<evidence type="ECO:0000313" key="9">
    <source>
        <dbReference type="Proteomes" id="UP001438707"/>
    </source>
</evidence>
<evidence type="ECO:0000256" key="1">
    <source>
        <dbReference type="ARBA" id="ARBA00004123"/>
    </source>
</evidence>
<dbReference type="PROSITE" id="PS51032">
    <property type="entry name" value="AP2_ERF"/>
    <property type="match status" value="2"/>
</dbReference>
<evidence type="ECO:0000259" key="7">
    <source>
        <dbReference type="PROSITE" id="PS51032"/>
    </source>
</evidence>
<feature type="domain" description="AP2/ERF" evidence="7">
    <location>
        <begin position="179"/>
        <end position="234"/>
    </location>
</feature>
<dbReference type="InterPro" id="IPR001471">
    <property type="entry name" value="AP2/ERF_dom"/>
</dbReference>
<proteinExistence type="predicted"/>
<evidence type="ECO:0000256" key="4">
    <source>
        <dbReference type="ARBA" id="ARBA00023163"/>
    </source>
</evidence>
<evidence type="ECO:0000256" key="2">
    <source>
        <dbReference type="ARBA" id="ARBA00023015"/>
    </source>
</evidence>
<evidence type="ECO:0000256" key="6">
    <source>
        <dbReference type="SAM" id="MobiDB-lite"/>
    </source>
</evidence>
<feature type="compositionally biased region" description="Polar residues" evidence="6">
    <location>
        <begin position="67"/>
        <end position="76"/>
    </location>
</feature>
<keyword evidence="4" id="KW-0804">Transcription</keyword>
<dbReference type="InterPro" id="IPR016177">
    <property type="entry name" value="DNA-bd_dom_sf"/>
</dbReference>
<reference evidence="8 9" key="1">
    <citation type="journal article" date="2024" name="Nat. Commun.">
        <title>Phylogenomics reveals the evolutionary origins of lichenization in chlorophyte algae.</title>
        <authorList>
            <person name="Puginier C."/>
            <person name="Libourel C."/>
            <person name="Otte J."/>
            <person name="Skaloud P."/>
            <person name="Haon M."/>
            <person name="Grisel S."/>
            <person name="Petersen M."/>
            <person name="Berrin J.G."/>
            <person name="Delaux P.M."/>
            <person name="Dal Grande F."/>
            <person name="Keller J."/>
        </authorList>
    </citation>
    <scope>NUCLEOTIDE SEQUENCE [LARGE SCALE GENOMIC DNA]</scope>
    <source>
        <strain evidence="8 9">SAG 2145</strain>
    </source>
</reference>
<dbReference type="GO" id="GO:0003677">
    <property type="term" value="F:DNA binding"/>
    <property type="evidence" value="ECO:0007669"/>
    <property type="project" value="UniProtKB-KW"/>
</dbReference>
<evidence type="ECO:0000256" key="5">
    <source>
        <dbReference type="ARBA" id="ARBA00023242"/>
    </source>
</evidence>
<dbReference type="Proteomes" id="UP001438707">
    <property type="component" value="Unassembled WGS sequence"/>
</dbReference>
<name>A0AAW1R1E5_9CHLO</name>
<evidence type="ECO:0000256" key="3">
    <source>
        <dbReference type="ARBA" id="ARBA00023125"/>
    </source>
</evidence>
<keyword evidence="2" id="KW-0805">Transcription regulation</keyword>
<sequence length="357" mass="39438">MQQTFHLQPDQHCTGPSPARQLSWLPYKASVASFTPPRSWLQTGSNHFYCVHKRLAAGKASKVSAGPTVQPSTRTKSIPDEHHSLGAWRFKSVIAAPGGAACARICIARKNYHLGTFENPATAARAYDWVCINQGRHSRLNYPASEYAAEWSSLQQMSLPECLAKVKEFARKQPVKKSRFKGVYATPAGRFRAAIWHGGRHVELGWYVDDTSAAQAVDKAAIVVKRPLDTLNFPEAWSEAEITALRTQSLADMAEAMVASARQEVRPQSSSYLGVSWTNRAGGKFKSQLYAKRRRHKFISLGYWTSDENAARAWDQAAASNGQSVSKLNFPMNSAEVAALQATPLELVVARLRSQAH</sequence>
<dbReference type="EMBL" id="JALJOS010000018">
    <property type="protein sequence ID" value="KAK9827428.1"/>
    <property type="molecule type" value="Genomic_DNA"/>
</dbReference>
<dbReference type="GO" id="GO:0005634">
    <property type="term" value="C:nucleus"/>
    <property type="evidence" value="ECO:0007669"/>
    <property type="project" value="UniProtKB-SubCell"/>
</dbReference>
<dbReference type="PANTHER" id="PTHR31677:SF75">
    <property type="entry name" value="ETHYLENE-RESPONSIVE TRANSCRIPTION FACTOR ERF084"/>
    <property type="match status" value="1"/>
</dbReference>
<dbReference type="SUPFAM" id="SSF54171">
    <property type="entry name" value="DNA-binding domain"/>
    <property type="match status" value="2"/>
</dbReference>
<dbReference type="InterPro" id="IPR036955">
    <property type="entry name" value="AP2/ERF_dom_sf"/>
</dbReference>
<organism evidence="8 9">
    <name type="scientific">Apatococcus lobatus</name>
    <dbReference type="NCBI Taxonomy" id="904363"/>
    <lineage>
        <taxon>Eukaryota</taxon>
        <taxon>Viridiplantae</taxon>
        <taxon>Chlorophyta</taxon>
        <taxon>core chlorophytes</taxon>
        <taxon>Trebouxiophyceae</taxon>
        <taxon>Chlorellales</taxon>
        <taxon>Chlorellaceae</taxon>
        <taxon>Apatococcus</taxon>
    </lineage>
</organism>
<evidence type="ECO:0000313" key="8">
    <source>
        <dbReference type="EMBL" id="KAK9827428.1"/>
    </source>
</evidence>
<keyword evidence="3" id="KW-0238">DNA-binding</keyword>
<dbReference type="PANTHER" id="PTHR31677">
    <property type="entry name" value="AP2 DOMAIN CLASS TRANSCRIPTION FACTOR"/>
    <property type="match status" value="1"/>
</dbReference>
<feature type="region of interest" description="Disordered" evidence="6">
    <location>
        <begin position="61"/>
        <end position="80"/>
    </location>
</feature>
<keyword evidence="5" id="KW-0539">Nucleus</keyword>
<keyword evidence="9" id="KW-1185">Reference proteome</keyword>
<dbReference type="AlphaFoldDB" id="A0AAW1R1E5"/>
<protein>
    <recommendedName>
        <fullName evidence="7">AP2/ERF domain-containing protein</fullName>
    </recommendedName>
</protein>
<dbReference type="Gene3D" id="3.30.730.10">
    <property type="entry name" value="AP2/ERF domain"/>
    <property type="match status" value="3"/>
</dbReference>